<dbReference type="GO" id="GO:0016887">
    <property type="term" value="F:ATP hydrolysis activity"/>
    <property type="evidence" value="ECO:0007669"/>
    <property type="project" value="InterPro"/>
</dbReference>
<evidence type="ECO:0000313" key="6">
    <source>
        <dbReference type="Proteomes" id="UP000008136"/>
    </source>
</evidence>
<dbReference type="FunFam" id="3.40.50.300:FF:000134">
    <property type="entry name" value="Iron-enterobactin ABC transporter ATP-binding protein"/>
    <property type="match status" value="1"/>
</dbReference>
<evidence type="ECO:0000259" key="4">
    <source>
        <dbReference type="PROSITE" id="PS50893"/>
    </source>
</evidence>
<organism evidence="5 6">
    <name type="scientific">Archaeoglobus veneficus (strain DSM 11195 / SNP6)</name>
    <dbReference type="NCBI Taxonomy" id="693661"/>
    <lineage>
        <taxon>Archaea</taxon>
        <taxon>Methanobacteriati</taxon>
        <taxon>Methanobacteriota</taxon>
        <taxon>Archaeoglobi</taxon>
        <taxon>Archaeoglobales</taxon>
        <taxon>Archaeoglobaceae</taxon>
        <taxon>Archaeoglobus</taxon>
    </lineage>
</organism>
<keyword evidence="5" id="KW-0378">Hydrolase</keyword>
<dbReference type="InterPro" id="IPR050153">
    <property type="entry name" value="Metal_Ion_Import_ABC"/>
</dbReference>
<dbReference type="CDD" id="cd03235">
    <property type="entry name" value="ABC_Metallic_Cations"/>
    <property type="match status" value="1"/>
</dbReference>
<dbReference type="Pfam" id="PF00005">
    <property type="entry name" value="ABC_tran"/>
    <property type="match status" value="1"/>
</dbReference>
<protein>
    <submittedName>
        <fullName evidence="5">Phosphonate-transporting ATPase</fullName>
        <ecNumber evidence="5">3.6.3.28</ecNumber>
    </submittedName>
</protein>
<evidence type="ECO:0000256" key="1">
    <source>
        <dbReference type="ARBA" id="ARBA00022448"/>
    </source>
</evidence>
<keyword evidence="2" id="KW-0547">Nucleotide-binding</keyword>
<reference evidence="5 6" key="1">
    <citation type="submission" date="2011-03" db="EMBL/GenBank/DDBJ databases">
        <title>The complete genome of Archaeoglobus veneficus SNP6.</title>
        <authorList>
            <consortium name="US DOE Joint Genome Institute (JGI-PGF)"/>
            <person name="Lucas S."/>
            <person name="Copeland A."/>
            <person name="Lapidus A."/>
            <person name="Bruce D."/>
            <person name="Goodwin L."/>
            <person name="Pitluck S."/>
            <person name="Kyrpides N."/>
            <person name="Mavromatis K."/>
            <person name="Pagani I."/>
            <person name="Ivanova N."/>
            <person name="Mikhailova N."/>
            <person name="Lu M."/>
            <person name="Detter J.C."/>
            <person name="Tapia R."/>
            <person name="Han C."/>
            <person name="Land M."/>
            <person name="Hauser L."/>
            <person name="Markowitz V."/>
            <person name="Cheng J.-F."/>
            <person name="Hugenholtz P."/>
            <person name="Woyke T."/>
            <person name="Wu D."/>
            <person name="Spring S."/>
            <person name="Brambilla E."/>
            <person name="Klenk H.-P."/>
            <person name="Eisen J.A."/>
        </authorList>
    </citation>
    <scope>NUCLEOTIDE SEQUENCE [LARGE SCALE GENOMIC DNA]</scope>
    <source>
        <strain>SNP6</strain>
    </source>
</reference>
<dbReference type="InterPro" id="IPR027417">
    <property type="entry name" value="P-loop_NTPase"/>
</dbReference>
<gene>
    <name evidence="5" type="ordered locus">Arcve_1255</name>
</gene>
<dbReference type="EMBL" id="CP002588">
    <property type="protein sequence ID" value="AEA47262.1"/>
    <property type="molecule type" value="Genomic_DNA"/>
</dbReference>
<dbReference type="STRING" id="693661.Arcve_1255"/>
<dbReference type="PANTHER" id="PTHR42734">
    <property type="entry name" value="METAL TRANSPORT SYSTEM ATP-BINDING PROTEIN TM_0124-RELATED"/>
    <property type="match status" value="1"/>
</dbReference>
<dbReference type="InterPro" id="IPR003439">
    <property type="entry name" value="ABC_transporter-like_ATP-bd"/>
</dbReference>
<dbReference type="SUPFAM" id="SSF52540">
    <property type="entry name" value="P-loop containing nucleoside triphosphate hydrolases"/>
    <property type="match status" value="1"/>
</dbReference>
<name>F2KMY6_ARCVS</name>
<evidence type="ECO:0000313" key="5">
    <source>
        <dbReference type="EMBL" id="AEA47262.1"/>
    </source>
</evidence>
<dbReference type="EC" id="3.6.3.28" evidence="5"/>
<dbReference type="AlphaFoldDB" id="F2KMY6"/>
<dbReference type="Proteomes" id="UP000008136">
    <property type="component" value="Chromosome"/>
</dbReference>
<accession>F2KMY6</accession>
<dbReference type="HOGENOM" id="CLU_000604_1_11_2"/>
<dbReference type="Gene3D" id="3.40.50.300">
    <property type="entry name" value="P-loop containing nucleotide triphosphate hydrolases"/>
    <property type="match status" value="1"/>
</dbReference>
<dbReference type="GeneID" id="10394376"/>
<keyword evidence="1" id="KW-0813">Transport</keyword>
<evidence type="ECO:0000256" key="3">
    <source>
        <dbReference type="ARBA" id="ARBA00022840"/>
    </source>
</evidence>
<evidence type="ECO:0000256" key="2">
    <source>
        <dbReference type="ARBA" id="ARBA00022741"/>
    </source>
</evidence>
<sequence>MKGIMEATKDVRAIEVENVSFSYNGVRALTDITFSVDEGEFVAVMGPNGSGKTTLLRILLGMLKPESGKVRVFGFDPCRDAEKVQSLVGFMPQKEHISTKPPLLVKDVVLMGRAARKGILSPLSKEDVEKAREALEAVGLEKVWDTKFSELSGGQQQRVLLARALAVEPKLLLLDEPFNGVDIPSQNRIIELLDRLSKKGVTVLAVVHNVSPLIHHIDKILLLNKELIAYGSPGDVLMPENMIKAYGAIIPIIVCEEGFAHPLFGDTHG</sequence>
<dbReference type="PROSITE" id="PS00211">
    <property type="entry name" value="ABC_TRANSPORTER_1"/>
    <property type="match status" value="1"/>
</dbReference>
<dbReference type="GO" id="GO:0005524">
    <property type="term" value="F:ATP binding"/>
    <property type="evidence" value="ECO:0007669"/>
    <property type="project" value="UniProtKB-KW"/>
</dbReference>
<feature type="domain" description="ABC transporter" evidence="4">
    <location>
        <begin position="14"/>
        <end position="250"/>
    </location>
</feature>
<dbReference type="InterPro" id="IPR017871">
    <property type="entry name" value="ABC_transporter-like_CS"/>
</dbReference>
<keyword evidence="3" id="KW-0067">ATP-binding</keyword>
<dbReference type="SMART" id="SM00382">
    <property type="entry name" value="AAA"/>
    <property type="match status" value="1"/>
</dbReference>
<dbReference type="InterPro" id="IPR003593">
    <property type="entry name" value="AAA+_ATPase"/>
</dbReference>
<proteinExistence type="predicted"/>
<dbReference type="RefSeq" id="WP_013683924.1">
    <property type="nucleotide sequence ID" value="NC_015320.1"/>
</dbReference>
<keyword evidence="6" id="KW-1185">Reference proteome</keyword>
<dbReference type="PROSITE" id="PS50893">
    <property type="entry name" value="ABC_TRANSPORTER_2"/>
    <property type="match status" value="1"/>
</dbReference>
<dbReference type="KEGG" id="ave:Arcve_1255"/>
<dbReference type="eggNOG" id="arCOG00201">
    <property type="taxonomic scope" value="Archaea"/>
</dbReference>